<dbReference type="Gene3D" id="3.20.180.20">
    <property type="entry name" value="Dynein heavy chain, N-terminal domain 2"/>
    <property type="match status" value="1"/>
</dbReference>
<dbReference type="Gene3D" id="1.20.920.30">
    <property type="match status" value="1"/>
</dbReference>
<dbReference type="Proteomes" id="UP001158576">
    <property type="component" value="Chromosome XSR"/>
</dbReference>
<dbReference type="InterPro" id="IPR041466">
    <property type="entry name" value="Dynein_AAA5_ext"/>
</dbReference>
<keyword evidence="3" id="KW-0963">Cytoplasm</keyword>
<dbReference type="InterPro" id="IPR035699">
    <property type="entry name" value="AAA_6"/>
</dbReference>
<dbReference type="InterPro" id="IPR013602">
    <property type="entry name" value="Dynein_heavy_linker"/>
</dbReference>
<keyword evidence="13" id="KW-0966">Cell projection</keyword>
<evidence type="ECO:0000256" key="8">
    <source>
        <dbReference type="ARBA" id="ARBA00023017"/>
    </source>
</evidence>
<keyword evidence="9 14" id="KW-0175">Coiled coil</keyword>
<dbReference type="SUPFAM" id="SSF52540">
    <property type="entry name" value="P-loop containing nucleoside triphosphate hydrolases"/>
    <property type="match status" value="4"/>
</dbReference>
<dbReference type="Pfam" id="PF08385">
    <property type="entry name" value="DHC_N1"/>
    <property type="match status" value="1"/>
</dbReference>
<keyword evidence="6" id="KW-0547">Nucleotide-binding</keyword>
<dbReference type="EMBL" id="OU015569">
    <property type="protein sequence ID" value="CAG5098238.1"/>
    <property type="molecule type" value="Genomic_DNA"/>
</dbReference>
<evidence type="ECO:0000313" key="17">
    <source>
        <dbReference type="Proteomes" id="UP001158576"/>
    </source>
</evidence>
<dbReference type="InterPro" id="IPR003593">
    <property type="entry name" value="AAA+_ATPase"/>
</dbReference>
<dbReference type="InterPro" id="IPR042222">
    <property type="entry name" value="Dynein_2_N"/>
</dbReference>
<dbReference type="SMART" id="SM00382">
    <property type="entry name" value="AAA"/>
    <property type="match status" value="3"/>
</dbReference>
<keyword evidence="4" id="KW-0493">Microtubule</keyword>
<dbReference type="Gene3D" id="3.40.50.300">
    <property type="entry name" value="P-loop containing nucleotide triphosphate hydrolases"/>
    <property type="match status" value="5"/>
</dbReference>
<comment type="subcellular location">
    <subcellularLocation>
        <location evidence="1">Cytoplasm</location>
        <location evidence="1">Cytoskeleton</location>
        <location evidence="1">Cilium axoneme</location>
    </subcellularLocation>
</comment>
<dbReference type="Pfam" id="PF18199">
    <property type="entry name" value="Dynein_C"/>
    <property type="match status" value="1"/>
</dbReference>
<evidence type="ECO:0000256" key="11">
    <source>
        <dbReference type="ARBA" id="ARBA00023175"/>
    </source>
</evidence>
<dbReference type="Gene3D" id="1.20.58.1120">
    <property type="match status" value="1"/>
</dbReference>
<feature type="coiled-coil region" evidence="14">
    <location>
        <begin position="3188"/>
        <end position="3243"/>
    </location>
</feature>
<dbReference type="Gene3D" id="1.10.8.720">
    <property type="entry name" value="Region D6 of dynein motor"/>
    <property type="match status" value="1"/>
</dbReference>
<dbReference type="InterPro" id="IPR035706">
    <property type="entry name" value="AAA_9"/>
</dbReference>
<dbReference type="InterPro" id="IPR013594">
    <property type="entry name" value="Dynein_heavy_tail"/>
</dbReference>
<proteinExistence type="inferred from homology"/>
<dbReference type="InterPro" id="IPR042219">
    <property type="entry name" value="AAA_lid_11_sf"/>
</dbReference>
<dbReference type="Pfam" id="PF12780">
    <property type="entry name" value="AAA_8"/>
    <property type="match status" value="1"/>
</dbReference>
<name>A0ABN7SH75_OIKDI</name>
<feature type="coiled-coil region" evidence="14">
    <location>
        <begin position="2957"/>
        <end position="3043"/>
    </location>
</feature>
<accession>A0ABN7SH75</accession>
<dbReference type="Gene3D" id="1.10.472.130">
    <property type="match status" value="1"/>
</dbReference>
<dbReference type="InterPro" id="IPR042228">
    <property type="entry name" value="Dynein_linker_3"/>
</dbReference>
<dbReference type="Gene3D" id="1.20.920.20">
    <property type="match status" value="1"/>
</dbReference>
<organism evidence="16 17">
    <name type="scientific">Oikopleura dioica</name>
    <name type="common">Tunicate</name>
    <dbReference type="NCBI Taxonomy" id="34765"/>
    <lineage>
        <taxon>Eukaryota</taxon>
        <taxon>Metazoa</taxon>
        <taxon>Chordata</taxon>
        <taxon>Tunicata</taxon>
        <taxon>Appendicularia</taxon>
        <taxon>Copelata</taxon>
        <taxon>Oikopleuridae</taxon>
        <taxon>Oikopleura</taxon>
    </lineage>
</organism>
<evidence type="ECO:0000313" key="16">
    <source>
        <dbReference type="EMBL" id="CAG5098238.1"/>
    </source>
</evidence>
<keyword evidence="12" id="KW-0206">Cytoskeleton</keyword>
<dbReference type="Pfam" id="PF08393">
    <property type="entry name" value="DHC_N2"/>
    <property type="match status" value="1"/>
</dbReference>
<evidence type="ECO:0000256" key="4">
    <source>
        <dbReference type="ARBA" id="ARBA00022701"/>
    </source>
</evidence>
<evidence type="ECO:0000259" key="15">
    <source>
        <dbReference type="SMART" id="SM00382"/>
    </source>
</evidence>
<dbReference type="Pfam" id="PF18198">
    <property type="entry name" value="AAA_lid_11"/>
    <property type="match status" value="1"/>
</dbReference>
<keyword evidence="5" id="KW-0677">Repeat</keyword>
<dbReference type="InterPro" id="IPR043157">
    <property type="entry name" value="Dynein_AAA1S"/>
</dbReference>
<keyword evidence="8" id="KW-0243">Dynein</keyword>
<feature type="coiled-coil region" evidence="14">
    <location>
        <begin position="1171"/>
        <end position="1198"/>
    </location>
</feature>
<evidence type="ECO:0000256" key="10">
    <source>
        <dbReference type="ARBA" id="ARBA00023069"/>
    </source>
</evidence>
<dbReference type="InterPro" id="IPR041228">
    <property type="entry name" value="Dynein_C"/>
</dbReference>
<dbReference type="InterPro" id="IPR041658">
    <property type="entry name" value="AAA_lid_11"/>
</dbReference>
<evidence type="ECO:0000256" key="14">
    <source>
        <dbReference type="SAM" id="Coils"/>
    </source>
</evidence>
<keyword evidence="11" id="KW-0505">Motor protein</keyword>
<dbReference type="Pfam" id="PF12781">
    <property type="entry name" value="AAA_9"/>
    <property type="match status" value="1"/>
</dbReference>
<keyword evidence="17" id="KW-1185">Reference proteome</keyword>
<dbReference type="Pfam" id="PF17857">
    <property type="entry name" value="AAA_lid_1"/>
    <property type="match status" value="1"/>
</dbReference>
<evidence type="ECO:0000256" key="1">
    <source>
        <dbReference type="ARBA" id="ARBA00004430"/>
    </source>
</evidence>
<dbReference type="Gene3D" id="1.20.140.100">
    <property type="entry name" value="Dynein heavy chain, N-terminal domain 2"/>
    <property type="match status" value="1"/>
</dbReference>
<dbReference type="Pfam" id="PF12777">
    <property type="entry name" value="MT"/>
    <property type="match status" value="1"/>
</dbReference>
<dbReference type="Pfam" id="PF12774">
    <property type="entry name" value="AAA_6"/>
    <property type="match status" value="1"/>
</dbReference>
<sequence>MADRDTSDYSDSDDEERGPDLRWDFFEEVVLKTLSIKQDKWTKFVQNEDYRKDFLEFLEKRERLWIGVLLLPSGQLATIFEPPATSKNKGVFFYKQEEEPVPKENIKKLVVFGDLSSQCLDQFGAFVDDIMDDILVHHDSATSWPTVVSGDVQTNMNKLKSEVYEIAGSVKGRTLLPMPAGIEQIESDAQIREVMGVIEGIVIKWAHQIKTVLDLKSSQAMLDGFFPTPHEELRFWSDLTSNLQCIYDQLTSSKVREIAAILQAKQSSYYDSLAMIGEKLGALLHLVSLIWATSDHYRHPAKIVVLLSEISNFVIDLTKTFIDADSILKGELDESYDLIKTALKTLRRFKEMYFDYSSKLPEYFKKTGKKVVLWDFRPELVFHRFDRFVKRIELIEEFFLSSISMMNLEKVEIGGSHGSVLSAKVGQIYEEFQLLHSKIADAEVDPLDHDDQKYERLYSLFKKKLYDLDRRLGAVLCEAFEDCVSVESMFKLIAIASSLIDRKVIGEDFDPKYKELVGQMEIEIEQAKEIFEEQKSDPPLYKNQPPTAGKIRWAEDLLQRVKTPRERFFLLDHPFVKNDEAKLVFKKFDEFEKLIVDFKDATYRQWVAKVDDDCQFNLTKPLLSRDEETKLISVNFNSKLEAVLREVRYLGYLGYDKLPTSAENLYQKDETFRTWVSSLRQTVHWYNKIRTTILEVEFPLVEAQLASIDQLLSRGEKDLSWSTDVYDYIKQIYEAVSDLQVRTQRATDNVTKIEEIMATWMSSTIFERKSDTKEPGLINLANKDDRIQKRYETIKANGEEIVNLLEENIQHFKADPANAAWAAYKEFIDEKIVEGFYNAISFNLDFMMSNMSTDVQPFFVADLELHAPDLVFIPSLNPDKHGGLHDIVDDVISDIYKISSLMKRISGTESYQDLMENHSTLGEMRNDIMSRVRKVITDAAIFTKEFDSYSYLWHDDSQEFLRQFLTYGHILTEEEIQAHAIEGIPETPPELDQFKEQIDSYEDLFEHSLLNIVKKWSFMFKDHLINHIEKSLVDLEDFIADTDLGLSKPVQDGDFESLVTTMGHIKECKERQEKNDTMFEPLKASIELLKTYNHEMSEDVYRQLSDLPEKWSNTKKILVGAKQNVAPLQSAQMTKIKNDSNEFNTLQFVHREGFRKLNMFNFASEEPYAEINVAHAEIKQMEDHMQELEDNANLFEVNLPEFKQLRASRKDLGLVKEVWDLTKIVTSSMSDWKTTLWKQIDIETMENDTKRFAKDIRKVDKEARGWDVFAGLETEVKNMITSLRVVAELQNPSIRDRHWHQLMNATGVRFTMDEKTTLFDLLNLNLHQHEETVREIVDKSSKEMGMEKMLKDLEQTWSALEFETDKHGETMLIRSSEDLVEVLEDNQVQLQNLMSSKYIAHFLEAVSGWQKQLSTTDSVMSLWLEVQRTWSYLESIFIGSEDIRRQLPEDSDRFDGIDRDFKVIMKEAENDLNVVNATNKDGLFEKLESLQERLTLCEKSLAEYLETKRLIFPRFYFVSTTTLLDILSNGNNPRVIAKHLSKLFDNTTDLKFKGESKSAIGMFSSEREYVDFQEECNCDGQVEVWLNRVMDSMRAAVRHYLAEAVVTYEEKAREKWLFDYAAQVALTTTQIWWTTEVGIAFGRLEEGYENAMKEYSKKQITQLNNLITLLLGDLSKGDRQKIMTICTIDVHARDVVLGLISNKTDNSQDFIWQRQMRARWDESQQHCFVNACDAQFKYSYEYLGNTPRLVVTPLTDRCYITLTQSLHLIMGGAPAGPAGTGKTETTKDLGRAIGIKVYVFNCSEQMDYKSVGNIYKGLAQTGAWGCFDEFNRIAIEVLSVVAVQVKTIQDAIKDKKERFVFEGEEIQLVPTVGIFITMNPGYAGRTELPENLKALFRPCAMVVPDFELIAENMLLAEGFLEAKYLAKKFITLYTLCRELLSKQFHYDWGLRAIKSVLVVAGKLKRDDRQRPEDQVLMRALRDFNVPKIVTDDMPIFLGLIGDLFPALDVPRKQDIELEKMVKKSVLDLKLQAEDSFCLKVVQLEELLNVRHSVFVIGHAGTGKSKILKSLQRTYQNMNRKPVCVDLNPKAVSNDELFGVINPATREWKDGLFSTIMRDMANISHNGPKWILLDGDIDPMWIESLNTVMDDNKVLTLASNERIPLNPSMRLVFEISSLRTATPATVSRAGILFLNASDLGWNPIVTSWIETREIQAERANMIILFEKYVPPCLEALRTKFKTITPIPETAYLHMLCYLMESLLTPENAPEGSTKDIYELYFVWACVWAFGGALFQDQLVDHRVEFSKWWCAEFKTIKFPTAGTVFDYYISPERKWCHWSEKCAETQFNYDPDMPLQATMVPTAETTRVRFFMDMLMERKKPVMLVGGAGSGKTVLIQSRLSSFGEDYVITNVPFNFYTSSMMLQNVLEKPLEKKAGRNFGPPGSRKLVYFIDDMNMPEVDEYGTVQPHTLIRQHLDYNHWYDRSKLTLKEIHNCQYVAAMNPTAGSFTINPRLQRHFSVFAISFPGGDSLENIYKQILTQHLTLNKFHPSVIKHSDAIIKAALAVHTRISSTFLPTPIKFHYNFNLRDLSNIFQGVLFAIPDMIKTPLALSRLYMHEATRVYHDKFTDAKDMETFDEVLRDIAVKTFDDMEASELMASPNKFCHFSVGIGEPKYGQVESWESINKILVDALEAYNDVNAAMKLVLFEDAMSHVLRINRILEMPRGNALLVGVGGSGKQSLSRLAAYISGLDVFQIQLRKGYGIGDLKVDLASQYIKAGVKNQPIMFLMTDAQVPQEDFLVLINDLLASGEIPGLFADDEIDEIISAVRNDVKATGMDDSRDNCWSFFIDRVRRTLKVVLCFSPVGTKLRVRARKFPALVNCTSIDWFHEWPEEALRSVSLRFLSEIEEVPEELKVSVSETMSFVHSKVNEMSTIYRENDRRYNYTTPKSFLEQINLYQNLLKMKRDELLANMERLENGLEKLRSTSSQVDDLKGKLASQEVELNVKNDNADKLIKEVAIKKELVDKETAAAEIEEEKVKVIREEVAIKQADCEKDLAAAEPALIAAKAALDTLNRGNLTELRGFSKPPDGVDKVTAACMVLLAPGGKIPKDRSFNAARKTLMTKVDDFLNNLINYDKENIPESALNAVKPYLNDPSFDPKKIEKKSVAAAGLCAWAINIVEYYRIFCDVEPKRIALEEANERKAEAEDKFNKIQEKLQNLRDNMKELTDRYDAATAEKQKCQDEADQTAATIALANRLVSGLASENVRWAEAVETFQKNEKMLPGDVLLITAFISYFGYFTKAYRREMLDDHILPFIKSLKTPIPITEDLDPIRMLTDDATVAGWNNQGLPADRMSMENATILSTCDRWPLMVDPQLQGIKWIKKKFEGSGFHVVRLGNKGYLDTIERAVSNGDTVLIENLGETTDPVLDPLLGRNTIKKGRFIQIGDKEVDFNPNFRLILHTKLANPHYQPEMQAQCTLINFTVTREGLEDQLLADVVAAERPDLEAEKAKLTTQQNEFKITLKGLEDNLLARLSSASGNFLGDHELVENLETTKRTAAEIEIQVAEAKITEEKINQARENYRPAANRASLLYFILDDLNKIHPMYQFSLKAFNVVFAKSIERAEQAEQVKARVANLIDSTSYSVYIYASRGLFEKDKLTFTAQMAFQVLLNRGEIAPAELDFLLRFPTKSNVTSPVDFLNDQLWGGVLCLSEMDEFRGLEKDIEGSAKRWKKFIESEAPEKEKFPQEWKNKSPLQKLCMMRCFRPDRMTYAVTEFISDKLHPKYTENRSVPFSQSFEETGPATPTFFILSPGVDPLKDVEALGRKLGFTFAKRNFHNVSLGQGQEVVAEQAMEQAAKEGHWVILQNVHLVAKWLPTLEKLLEEYAEGSHPDLRVFLSAEPAGSPESHIIPQGILENSIKITNEPPTGILANLHKALDNFNQETLEQCSRENEFKSILNSVCYFHAVVSERTKFGPQGWNRVYPFNAGDLTISIDVLLNYLEVNSKVPWDDLRYLFGEIMYGGHITDDWDRRLCRTYLLEYMSPEQLEGELFLAPGYAVPPNSDYQGYHAYIDENLPPESPYLYGLHPNAEIGVLTKTSENLFRTLLEMQPKDAAASGEGAVTMEEKVQQILETIAEKLPEEFVMYELAGRVEEVTPYTVVALQEAERMNNLLNEISSSIKSVSLGLKGELTITPAMESLMNSFFIDQVPESWQKLAYPSMLGLTAWYDDFLSRIRFLEAWVTDFAMPNTVWLGGLFNPQSFLTAIMQSMARKNEWPLDKMALSVDVLKKTVEDIQAPPREGTYLSNLFMEGARWDSQAGCIAESKLKDLLPAMPVLYVKAVPIDRLETKNMYECPVYKTQDRGPNFVWTFNLRTKDHENKWILGGVALLLQN</sequence>
<evidence type="ECO:0000256" key="7">
    <source>
        <dbReference type="ARBA" id="ARBA00022840"/>
    </source>
</evidence>
<dbReference type="Pfam" id="PF17852">
    <property type="entry name" value="Dynein_AAA_lid"/>
    <property type="match status" value="1"/>
</dbReference>
<dbReference type="Gene3D" id="3.10.490.20">
    <property type="match status" value="1"/>
</dbReference>
<evidence type="ECO:0000256" key="9">
    <source>
        <dbReference type="ARBA" id="ARBA00023054"/>
    </source>
</evidence>
<feature type="domain" description="AAA+ ATPase" evidence="15">
    <location>
        <begin position="2722"/>
        <end position="2829"/>
    </location>
</feature>
<keyword evidence="7" id="KW-0067">ATP-binding</keyword>
<keyword evidence="10" id="KW-0969">Cilium</keyword>
<dbReference type="InterPro" id="IPR043160">
    <property type="entry name" value="Dynein_C_barrel"/>
</dbReference>
<gene>
    <name evidence="16" type="ORF">OKIOD_LOCUS7048</name>
</gene>
<dbReference type="Gene3D" id="1.20.1270.280">
    <property type="match status" value="1"/>
</dbReference>
<evidence type="ECO:0000256" key="13">
    <source>
        <dbReference type="ARBA" id="ARBA00023273"/>
    </source>
</evidence>
<dbReference type="PANTHER" id="PTHR45703:SF8">
    <property type="entry name" value="DYNEINS HEAVY CHAIN"/>
    <property type="match status" value="1"/>
</dbReference>
<feature type="domain" description="AAA+ ATPase" evidence="15">
    <location>
        <begin position="1771"/>
        <end position="1907"/>
    </location>
</feature>
<dbReference type="InterPro" id="IPR004273">
    <property type="entry name" value="Dynein_heavy_D6_P-loop"/>
</dbReference>
<dbReference type="PANTHER" id="PTHR45703">
    <property type="entry name" value="DYNEIN HEAVY CHAIN"/>
    <property type="match status" value="1"/>
</dbReference>
<feature type="coiled-coil region" evidence="14">
    <location>
        <begin position="3551"/>
        <end position="3581"/>
    </location>
</feature>
<dbReference type="Pfam" id="PF12775">
    <property type="entry name" value="AAA_7"/>
    <property type="match status" value="1"/>
</dbReference>
<dbReference type="InterPro" id="IPR024317">
    <property type="entry name" value="Dynein_heavy_chain_D4_dom"/>
</dbReference>
<comment type="similarity">
    <text evidence="2">Belongs to the dynein heavy chain family.</text>
</comment>
<dbReference type="Gene3D" id="1.10.287.2620">
    <property type="match status" value="1"/>
</dbReference>
<protein>
    <submittedName>
        <fullName evidence="16">Oidioi.mRNA.OKI2018_I69.XSR.g15490.t1.cds</fullName>
    </submittedName>
</protein>
<evidence type="ECO:0000256" key="3">
    <source>
        <dbReference type="ARBA" id="ARBA00022490"/>
    </source>
</evidence>
<dbReference type="Pfam" id="PF03028">
    <property type="entry name" value="Dynein_heavy"/>
    <property type="match status" value="1"/>
</dbReference>
<evidence type="ECO:0000256" key="2">
    <source>
        <dbReference type="ARBA" id="ARBA00008887"/>
    </source>
</evidence>
<dbReference type="InterPro" id="IPR026983">
    <property type="entry name" value="DHC"/>
</dbReference>
<dbReference type="Gene3D" id="1.10.8.710">
    <property type="match status" value="1"/>
</dbReference>
<evidence type="ECO:0000256" key="12">
    <source>
        <dbReference type="ARBA" id="ARBA00023212"/>
    </source>
</evidence>
<reference evidence="16 17" key="1">
    <citation type="submission" date="2021-04" db="EMBL/GenBank/DDBJ databases">
        <authorList>
            <person name="Bliznina A."/>
        </authorList>
    </citation>
    <scope>NUCLEOTIDE SEQUENCE [LARGE SCALE GENOMIC DNA]</scope>
</reference>
<dbReference type="InterPro" id="IPR041589">
    <property type="entry name" value="DNAH3_AAA_lid_1"/>
</dbReference>
<evidence type="ECO:0000256" key="5">
    <source>
        <dbReference type="ARBA" id="ARBA00022737"/>
    </source>
</evidence>
<evidence type="ECO:0000256" key="6">
    <source>
        <dbReference type="ARBA" id="ARBA00022741"/>
    </source>
</evidence>
<dbReference type="Gene3D" id="1.10.8.1220">
    <property type="match status" value="1"/>
</dbReference>
<feature type="domain" description="AAA+ ATPase" evidence="15">
    <location>
        <begin position="2377"/>
        <end position="2522"/>
    </location>
</feature>
<dbReference type="InterPro" id="IPR024743">
    <property type="entry name" value="Dynein_HC_stalk"/>
</dbReference>
<dbReference type="InterPro" id="IPR027417">
    <property type="entry name" value="P-loop_NTPase"/>
</dbReference>
<dbReference type="Gene3D" id="6.10.140.1060">
    <property type="match status" value="1"/>
</dbReference>